<protein>
    <submittedName>
        <fullName evidence="1">Uncharacterized protein</fullName>
    </submittedName>
</protein>
<gene>
    <name evidence="1" type="ORF">Tco_1029121</name>
</gene>
<organism evidence="1 2">
    <name type="scientific">Tanacetum coccineum</name>
    <dbReference type="NCBI Taxonomy" id="301880"/>
    <lineage>
        <taxon>Eukaryota</taxon>
        <taxon>Viridiplantae</taxon>
        <taxon>Streptophyta</taxon>
        <taxon>Embryophyta</taxon>
        <taxon>Tracheophyta</taxon>
        <taxon>Spermatophyta</taxon>
        <taxon>Magnoliopsida</taxon>
        <taxon>eudicotyledons</taxon>
        <taxon>Gunneridae</taxon>
        <taxon>Pentapetalae</taxon>
        <taxon>asterids</taxon>
        <taxon>campanulids</taxon>
        <taxon>Asterales</taxon>
        <taxon>Asteraceae</taxon>
        <taxon>Asteroideae</taxon>
        <taxon>Anthemideae</taxon>
        <taxon>Anthemidinae</taxon>
        <taxon>Tanacetum</taxon>
    </lineage>
</organism>
<name>A0ABQ5G2V3_9ASTR</name>
<dbReference type="Proteomes" id="UP001151760">
    <property type="component" value="Unassembled WGS sequence"/>
</dbReference>
<accession>A0ABQ5G2V3</accession>
<evidence type="ECO:0000313" key="2">
    <source>
        <dbReference type="Proteomes" id="UP001151760"/>
    </source>
</evidence>
<evidence type="ECO:0000313" key="1">
    <source>
        <dbReference type="EMBL" id="GJT69835.1"/>
    </source>
</evidence>
<proteinExistence type="predicted"/>
<dbReference type="EMBL" id="BQNB010018024">
    <property type="protein sequence ID" value="GJT69835.1"/>
    <property type="molecule type" value="Genomic_DNA"/>
</dbReference>
<reference evidence="1" key="1">
    <citation type="journal article" date="2022" name="Int. J. Mol. Sci.">
        <title>Draft Genome of Tanacetum Coccineum: Genomic Comparison of Closely Related Tanacetum-Family Plants.</title>
        <authorList>
            <person name="Yamashiro T."/>
            <person name="Shiraishi A."/>
            <person name="Nakayama K."/>
            <person name="Satake H."/>
        </authorList>
    </citation>
    <scope>NUCLEOTIDE SEQUENCE</scope>
</reference>
<comment type="caution">
    <text evidence="1">The sequence shown here is derived from an EMBL/GenBank/DDBJ whole genome shotgun (WGS) entry which is preliminary data.</text>
</comment>
<sequence>MIDTVVSTGSGYAVLISLNEYAVLDRKLDTPYPIEVDTPYLAIDQDSGRKPIGSIRRIQGLDTAYWGFPWSMDRPFDTSSILPQYYILNTAY</sequence>
<keyword evidence="2" id="KW-1185">Reference proteome</keyword>
<reference evidence="1" key="2">
    <citation type="submission" date="2022-01" db="EMBL/GenBank/DDBJ databases">
        <authorList>
            <person name="Yamashiro T."/>
            <person name="Shiraishi A."/>
            <person name="Satake H."/>
            <person name="Nakayama K."/>
        </authorList>
    </citation>
    <scope>NUCLEOTIDE SEQUENCE</scope>
</reference>